<proteinExistence type="predicted"/>
<dbReference type="EMBL" id="JAUEPR010000006">
    <property type="protein sequence ID" value="KAK0484024.1"/>
    <property type="molecule type" value="Genomic_DNA"/>
</dbReference>
<organism evidence="1 2">
    <name type="scientific">Armillaria novae-zelandiae</name>
    <dbReference type="NCBI Taxonomy" id="153914"/>
    <lineage>
        <taxon>Eukaryota</taxon>
        <taxon>Fungi</taxon>
        <taxon>Dikarya</taxon>
        <taxon>Basidiomycota</taxon>
        <taxon>Agaricomycotina</taxon>
        <taxon>Agaricomycetes</taxon>
        <taxon>Agaricomycetidae</taxon>
        <taxon>Agaricales</taxon>
        <taxon>Marasmiineae</taxon>
        <taxon>Physalacriaceae</taxon>
        <taxon>Armillaria</taxon>
    </lineage>
</organism>
<keyword evidence="2" id="KW-1185">Reference proteome</keyword>
<name>A0AA39PI51_9AGAR</name>
<comment type="caution">
    <text evidence="1">The sequence shown here is derived from an EMBL/GenBank/DDBJ whole genome shotgun (WGS) entry which is preliminary data.</text>
</comment>
<evidence type="ECO:0000313" key="1">
    <source>
        <dbReference type="EMBL" id="KAK0484024.1"/>
    </source>
</evidence>
<dbReference type="Proteomes" id="UP001175227">
    <property type="component" value="Unassembled WGS sequence"/>
</dbReference>
<sequence>MKYIICCDCNHIHLFVMPLDHASLANTYVVLQLPRLADFISSGCTPRHGQKDLQTSSCFVSRKSVYGLIVILSLRIALRTHPNKTLNNPDATEEFQRVAGAHSMLILYFDNPQDYDDYRSESDVKDYSNNDETRMDFCRPLTFLGLYSNSFTFFGSYSENPYVWYCHDQFKEYFQCKSREEQVAAQERRKREIAARKVRQEQAWERARHLAEQRRREKHKGKKTKAAARRRQAKQAIRAHLQKAQALRSAFFAAARESNTTKVKAGIWEEDVDAAGGEIKRDCERFVSQKPKDPQETLLHIAVLKGDHELVVWLDAHNADPEERNSEGLIAFHIALRSDHQNVVTENHSKLIYAPPESTNLLALGLDPRDPEVVWMILDKSLTGSDDISKAWSWVTSTEGYNMTLKPNSVHEALNDNLLMRFGGFIPPSTTGMSEQEEADNWPSQGTAPISKALSSTNVVDVKLKWLEFSNEL</sequence>
<dbReference type="SUPFAM" id="SSF48403">
    <property type="entry name" value="Ankyrin repeat"/>
    <property type="match status" value="1"/>
</dbReference>
<dbReference type="Pfam" id="PF00023">
    <property type="entry name" value="Ank"/>
    <property type="match status" value="1"/>
</dbReference>
<gene>
    <name evidence="1" type="ORF">IW261DRAFT_1606085</name>
</gene>
<evidence type="ECO:0000313" key="2">
    <source>
        <dbReference type="Proteomes" id="UP001175227"/>
    </source>
</evidence>
<dbReference type="InterPro" id="IPR002110">
    <property type="entry name" value="Ankyrin_rpt"/>
</dbReference>
<dbReference type="InterPro" id="IPR036770">
    <property type="entry name" value="Ankyrin_rpt-contain_sf"/>
</dbReference>
<dbReference type="Gene3D" id="1.25.40.20">
    <property type="entry name" value="Ankyrin repeat-containing domain"/>
    <property type="match status" value="1"/>
</dbReference>
<reference evidence="1" key="1">
    <citation type="submission" date="2023-06" db="EMBL/GenBank/DDBJ databases">
        <authorList>
            <consortium name="Lawrence Berkeley National Laboratory"/>
            <person name="Ahrendt S."/>
            <person name="Sahu N."/>
            <person name="Indic B."/>
            <person name="Wong-Bajracharya J."/>
            <person name="Merenyi Z."/>
            <person name="Ke H.-M."/>
            <person name="Monk M."/>
            <person name="Kocsube S."/>
            <person name="Drula E."/>
            <person name="Lipzen A."/>
            <person name="Balint B."/>
            <person name="Henrissat B."/>
            <person name="Andreopoulos B."/>
            <person name="Martin F.M."/>
            <person name="Harder C.B."/>
            <person name="Rigling D."/>
            <person name="Ford K.L."/>
            <person name="Foster G.D."/>
            <person name="Pangilinan J."/>
            <person name="Papanicolaou A."/>
            <person name="Barry K."/>
            <person name="LaButti K."/>
            <person name="Viragh M."/>
            <person name="Koriabine M."/>
            <person name="Yan M."/>
            <person name="Riley R."/>
            <person name="Champramary S."/>
            <person name="Plett K.L."/>
            <person name="Tsai I.J."/>
            <person name="Slot J."/>
            <person name="Sipos G."/>
            <person name="Plett J."/>
            <person name="Nagy L.G."/>
            <person name="Grigoriev I.V."/>
        </authorList>
    </citation>
    <scope>NUCLEOTIDE SEQUENCE</scope>
    <source>
        <strain evidence="1">ICMP 16352</strain>
    </source>
</reference>
<accession>A0AA39PI51</accession>
<dbReference type="AlphaFoldDB" id="A0AA39PI51"/>
<protein>
    <submittedName>
        <fullName evidence="1">Uncharacterized protein</fullName>
    </submittedName>
</protein>